<dbReference type="STRING" id="28028.CFLV_11505"/>
<evidence type="ECO:0000313" key="4">
    <source>
        <dbReference type="Proteomes" id="UP000185479"/>
    </source>
</evidence>
<dbReference type="EMBL" id="BJNB01000019">
    <property type="protein sequence ID" value="GEB97898.1"/>
    <property type="molecule type" value="Genomic_DNA"/>
</dbReference>
<protein>
    <recommendedName>
        <fullName evidence="1">DUF1023 domain-containing protein</fullName>
    </recommendedName>
</protein>
<dbReference type="GeneID" id="82881301"/>
<dbReference type="RefSeq" id="WP_075730640.1">
    <property type="nucleotide sequence ID" value="NZ_BJNB01000019.1"/>
</dbReference>
<dbReference type="Pfam" id="PF06259">
    <property type="entry name" value="Abhydrolase_8"/>
    <property type="match status" value="1"/>
</dbReference>
<dbReference type="Gene3D" id="3.40.50.1820">
    <property type="entry name" value="alpha/beta hydrolase"/>
    <property type="match status" value="1"/>
</dbReference>
<dbReference type="Proteomes" id="UP000185479">
    <property type="component" value="Chromosome"/>
</dbReference>
<dbReference type="Proteomes" id="UP000315353">
    <property type="component" value="Unassembled WGS sequence"/>
</dbReference>
<evidence type="ECO:0000313" key="5">
    <source>
        <dbReference type="Proteomes" id="UP000315353"/>
    </source>
</evidence>
<dbReference type="InterPro" id="IPR010427">
    <property type="entry name" value="DUF1023"/>
</dbReference>
<gene>
    <name evidence="3" type="ORF">CFL01nite_13930</name>
    <name evidence="2" type="ORF">CFLV_11505</name>
</gene>
<evidence type="ECO:0000313" key="3">
    <source>
        <dbReference type="EMBL" id="GEB97898.1"/>
    </source>
</evidence>
<reference evidence="2 4" key="1">
    <citation type="submission" date="2014-08" db="EMBL/GenBank/DDBJ databases">
        <title>Complete genome sequence of Corynebacterium flavescens OJ8(T)(=DSM 20296(T)), isolated from cheese.</title>
        <authorList>
            <person name="Ruckert C."/>
            <person name="Albersmeier A."/>
            <person name="Winkler A."/>
            <person name="Kalinowski J."/>
        </authorList>
    </citation>
    <scope>NUCLEOTIDE SEQUENCE [LARGE SCALE GENOMIC DNA]</scope>
    <source>
        <strain evidence="2 4">OJ8</strain>
    </source>
</reference>
<dbReference type="SUPFAM" id="SSF53474">
    <property type="entry name" value="alpha/beta-Hydrolases"/>
    <property type="match status" value="1"/>
</dbReference>
<dbReference type="KEGG" id="cfc:CFLV_11505"/>
<accession>A0A1L7CPE3</accession>
<dbReference type="OrthoDB" id="5969911at2"/>
<name>A0A1L7CPE3_CORFL</name>
<feature type="domain" description="DUF1023" evidence="1">
    <location>
        <begin position="217"/>
        <end position="334"/>
    </location>
</feature>
<dbReference type="AlphaFoldDB" id="A0A1L7CPE3"/>
<dbReference type="EMBL" id="CP009246">
    <property type="protein sequence ID" value="APT87714.1"/>
    <property type="molecule type" value="Genomic_DNA"/>
</dbReference>
<evidence type="ECO:0000313" key="2">
    <source>
        <dbReference type="EMBL" id="APT87714.1"/>
    </source>
</evidence>
<organism evidence="2 4">
    <name type="scientific">Corynebacterium flavescens</name>
    <dbReference type="NCBI Taxonomy" id="28028"/>
    <lineage>
        <taxon>Bacteria</taxon>
        <taxon>Bacillati</taxon>
        <taxon>Actinomycetota</taxon>
        <taxon>Actinomycetes</taxon>
        <taxon>Mycobacteriales</taxon>
        <taxon>Corynebacteriaceae</taxon>
        <taxon>Corynebacterium</taxon>
    </lineage>
</organism>
<evidence type="ECO:0000259" key="1">
    <source>
        <dbReference type="Pfam" id="PF06259"/>
    </source>
</evidence>
<reference evidence="3 5" key="2">
    <citation type="submission" date="2019-06" db="EMBL/GenBank/DDBJ databases">
        <title>Whole genome shotgun sequence of Corynebacterium flavescens NBRC 14136.</title>
        <authorList>
            <person name="Hosoyama A."/>
            <person name="Uohara A."/>
            <person name="Ohji S."/>
            <person name="Ichikawa N."/>
        </authorList>
    </citation>
    <scope>NUCLEOTIDE SEQUENCE [LARGE SCALE GENOMIC DNA]</scope>
    <source>
        <strain evidence="3 5">NBRC 14136</strain>
    </source>
</reference>
<dbReference type="InterPro" id="IPR029058">
    <property type="entry name" value="AB_hydrolase_fold"/>
</dbReference>
<keyword evidence="4" id="KW-1185">Reference proteome</keyword>
<sequence length="388" mass="40974">MRPSQSLAHAAADHSSVATRLDLFLKTLGPQWENLEIDGPAISAARQVAAAAVQWSQGSPAQIAAVSALLQVYANLSARREQAEDGIIAWLARLDESSPQAVVASLLLQKIRHLGDGLDWMCAREIDALCTPESPPPTSRLADFSKLELDALHEIHLSTAPASVRLLAENNPDLTILEADPGRLVALVTPTELSTTPAYVATVVEGVGSAEESSWQRSIDRARSVAQATGAPTVAWIGYRAPADFTGAVHADPARQAGKELARFQRSLHERFPHSHRMLIGYSYGSVVAGHAAQDAAIADDLVLVASPGAGVASASSLRARVWATTNAADPIGIVTGPLGGVHGPDPSYPFFGARPLPGAGRLPGDHSSYWESPAFLRGLGEVTRMKN</sequence>
<proteinExistence type="predicted"/>